<comment type="caution">
    <text evidence="1">The sequence shown here is derived from an EMBL/GenBank/DDBJ whole genome shotgun (WGS) entry which is preliminary data.</text>
</comment>
<name>A0AAD4BPI8_BOLED</name>
<reference evidence="1" key="1">
    <citation type="submission" date="2019-10" db="EMBL/GenBank/DDBJ databases">
        <authorList>
            <consortium name="DOE Joint Genome Institute"/>
            <person name="Kuo A."/>
            <person name="Miyauchi S."/>
            <person name="Kiss E."/>
            <person name="Drula E."/>
            <person name="Kohler A."/>
            <person name="Sanchez-Garcia M."/>
            <person name="Andreopoulos B."/>
            <person name="Barry K.W."/>
            <person name="Bonito G."/>
            <person name="Buee M."/>
            <person name="Carver A."/>
            <person name="Chen C."/>
            <person name="Cichocki N."/>
            <person name="Clum A."/>
            <person name="Culley D."/>
            <person name="Crous P.W."/>
            <person name="Fauchery L."/>
            <person name="Girlanda M."/>
            <person name="Hayes R."/>
            <person name="Keri Z."/>
            <person name="LaButti K."/>
            <person name="Lipzen A."/>
            <person name="Lombard V."/>
            <person name="Magnuson J."/>
            <person name="Maillard F."/>
            <person name="Morin E."/>
            <person name="Murat C."/>
            <person name="Nolan M."/>
            <person name="Ohm R."/>
            <person name="Pangilinan J."/>
            <person name="Pereira M."/>
            <person name="Perotto S."/>
            <person name="Peter M."/>
            <person name="Riley R."/>
            <person name="Sitrit Y."/>
            <person name="Stielow B."/>
            <person name="Szollosi G."/>
            <person name="Zifcakova L."/>
            <person name="Stursova M."/>
            <person name="Spatafora J.W."/>
            <person name="Tedersoo L."/>
            <person name="Vaario L.-M."/>
            <person name="Yamada A."/>
            <person name="Yan M."/>
            <person name="Wang P."/>
            <person name="Xu J."/>
            <person name="Bruns T."/>
            <person name="Baldrian P."/>
            <person name="Vilgalys R."/>
            <person name="Henrissat B."/>
            <person name="Grigoriev I.V."/>
            <person name="Hibbett D."/>
            <person name="Nagy L.G."/>
            <person name="Martin F.M."/>
        </authorList>
    </citation>
    <scope>NUCLEOTIDE SEQUENCE</scope>
    <source>
        <strain evidence="1">BED1</strain>
    </source>
</reference>
<protein>
    <submittedName>
        <fullName evidence="1">Uncharacterized protein</fullName>
    </submittedName>
</protein>
<organism evidence="1 2">
    <name type="scientific">Boletus edulis BED1</name>
    <dbReference type="NCBI Taxonomy" id="1328754"/>
    <lineage>
        <taxon>Eukaryota</taxon>
        <taxon>Fungi</taxon>
        <taxon>Dikarya</taxon>
        <taxon>Basidiomycota</taxon>
        <taxon>Agaricomycotina</taxon>
        <taxon>Agaricomycetes</taxon>
        <taxon>Agaricomycetidae</taxon>
        <taxon>Boletales</taxon>
        <taxon>Boletineae</taxon>
        <taxon>Boletaceae</taxon>
        <taxon>Boletoideae</taxon>
        <taxon>Boletus</taxon>
    </lineage>
</organism>
<accession>A0AAD4BPI8</accession>
<dbReference type="AlphaFoldDB" id="A0AAD4BPI8"/>
<proteinExistence type="predicted"/>
<reference evidence="1" key="2">
    <citation type="journal article" date="2020" name="Nat. Commun.">
        <title>Large-scale genome sequencing of mycorrhizal fungi provides insights into the early evolution of symbiotic traits.</title>
        <authorList>
            <person name="Miyauchi S."/>
            <person name="Kiss E."/>
            <person name="Kuo A."/>
            <person name="Drula E."/>
            <person name="Kohler A."/>
            <person name="Sanchez-Garcia M."/>
            <person name="Morin E."/>
            <person name="Andreopoulos B."/>
            <person name="Barry K.W."/>
            <person name="Bonito G."/>
            <person name="Buee M."/>
            <person name="Carver A."/>
            <person name="Chen C."/>
            <person name="Cichocki N."/>
            <person name="Clum A."/>
            <person name="Culley D."/>
            <person name="Crous P.W."/>
            <person name="Fauchery L."/>
            <person name="Girlanda M."/>
            <person name="Hayes R.D."/>
            <person name="Keri Z."/>
            <person name="LaButti K."/>
            <person name="Lipzen A."/>
            <person name="Lombard V."/>
            <person name="Magnuson J."/>
            <person name="Maillard F."/>
            <person name="Murat C."/>
            <person name="Nolan M."/>
            <person name="Ohm R.A."/>
            <person name="Pangilinan J."/>
            <person name="Pereira M.F."/>
            <person name="Perotto S."/>
            <person name="Peter M."/>
            <person name="Pfister S."/>
            <person name="Riley R."/>
            <person name="Sitrit Y."/>
            <person name="Stielow J.B."/>
            <person name="Szollosi G."/>
            <person name="Zifcakova L."/>
            <person name="Stursova M."/>
            <person name="Spatafora J.W."/>
            <person name="Tedersoo L."/>
            <person name="Vaario L.M."/>
            <person name="Yamada A."/>
            <person name="Yan M."/>
            <person name="Wang P."/>
            <person name="Xu J."/>
            <person name="Bruns T."/>
            <person name="Baldrian P."/>
            <person name="Vilgalys R."/>
            <person name="Dunand C."/>
            <person name="Henrissat B."/>
            <person name="Grigoriev I.V."/>
            <person name="Hibbett D."/>
            <person name="Nagy L.G."/>
            <person name="Martin F.M."/>
        </authorList>
    </citation>
    <scope>NUCLEOTIDE SEQUENCE</scope>
    <source>
        <strain evidence="1">BED1</strain>
    </source>
</reference>
<evidence type="ECO:0000313" key="2">
    <source>
        <dbReference type="Proteomes" id="UP001194468"/>
    </source>
</evidence>
<gene>
    <name evidence="1" type="ORF">L210DRAFT_986257</name>
</gene>
<dbReference type="InterPro" id="IPR043151">
    <property type="entry name" value="BAH_sf"/>
</dbReference>
<keyword evidence="2" id="KW-1185">Reference proteome</keyword>
<dbReference type="Gene3D" id="2.30.30.490">
    <property type="match status" value="1"/>
</dbReference>
<sequence length="244" mass="27404">MSIRVPVIDFPFSRYDALVAPCPAPERALASLESRPTYNLRYVHEMDDARTTSIALSVGDVVAVWGQDIDGGDPEVECDLMELWYATILRLYVQEGKVTPTVWMKVKWLYRSVDLVDAGVCGRLISNAMLPTELVDTDHRSVINACFVHSVVRVERLRNTTVLEDHDALLTRWSVRVKFATMPDGTREAVSVVLVVCSVFLATDALIDYGLHRSDGFPAVLDYARRVRVKRDIHRSLIVETSPA</sequence>
<evidence type="ECO:0000313" key="1">
    <source>
        <dbReference type="EMBL" id="KAF8435846.1"/>
    </source>
</evidence>
<dbReference type="EMBL" id="WHUW01000024">
    <property type="protein sequence ID" value="KAF8435846.1"/>
    <property type="molecule type" value="Genomic_DNA"/>
</dbReference>
<dbReference type="Proteomes" id="UP001194468">
    <property type="component" value="Unassembled WGS sequence"/>
</dbReference>